<evidence type="ECO:0000313" key="2">
    <source>
        <dbReference type="Proteomes" id="UP000001959"/>
    </source>
</evidence>
<evidence type="ECO:0000313" key="1">
    <source>
        <dbReference type="EMBL" id="ABI75868.1"/>
    </source>
</evidence>
<dbReference type="EMBL" id="CP000158">
    <property type="protein sequence ID" value="ABI75868.1"/>
    <property type="molecule type" value="Genomic_DNA"/>
</dbReference>
<proteinExistence type="predicted"/>
<reference evidence="1 2" key="1">
    <citation type="journal article" date="2006" name="J. Bacteriol.">
        <title>Comparative genomic evidence for a close relationship between the dimorphic prosthecate bacteria Hyphomonas neptunium and Caulobacter crescentus.</title>
        <authorList>
            <person name="Badger J.H."/>
            <person name="Hoover T.R."/>
            <person name="Brun Y.V."/>
            <person name="Weiner R.M."/>
            <person name="Laub M.T."/>
            <person name="Alexandre G."/>
            <person name="Mrazek J."/>
            <person name="Ren Q."/>
            <person name="Paulsen I.T."/>
            <person name="Nelson K.E."/>
            <person name="Khouri H.M."/>
            <person name="Radune D."/>
            <person name="Sosa J."/>
            <person name="Dodson R.J."/>
            <person name="Sullivan S.A."/>
            <person name="Rosovitz M.J."/>
            <person name="Madupu R."/>
            <person name="Brinkac L.M."/>
            <person name="Durkin A.S."/>
            <person name="Daugherty S.C."/>
            <person name="Kothari S.P."/>
            <person name="Giglio M.G."/>
            <person name="Zhou L."/>
            <person name="Haft D.H."/>
            <person name="Selengut J.D."/>
            <person name="Davidsen T.M."/>
            <person name="Yang Q."/>
            <person name="Zafar N."/>
            <person name="Ward N.L."/>
        </authorList>
    </citation>
    <scope>NUCLEOTIDE SEQUENCE [LARGE SCALE GENOMIC DNA]</scope>
    <source>
        <strain evidence="1 2">ATCC 15444</strain>
    </source>
</reference>
<dbReference type="Proteomes" id="UP000001959">
    <property type="component" value="Chromosome"/>
</dbReference>
<name>Q0C2P5_HYPNA</name>
<gene>
    <name evidence="1" type="ordered locus">HNE_1280</name>
</gene>
<sequence length="31" mass="3363">MSSLAAARACGNYALQTSKTHFRKEAGLFMT</sequence>
<dbReference type="KEGG" id="hne:HNE_1280"/>
<dbReference type="STRING" id="228405.HNE_1280"/>
<protein>
    <submittedName>
        <fullName evidence="1">Uncharacterized protein</fullName>
    </submittedName>
</protein>
<dbReference type="AlphaFoldDB" id="Q0C2P5"/>
<keyword evidence="2" id="KW-1185">Reference proteome</keyword>
<dbReference type="HOGENOM" id="CLU_3396959_0_0_5"/>
<accession>Q0C2P5</accession>
<organism evidence="1 2">
    <name type="scientific">Hyphomonas neptunium (strain ATCC 15444)</name>
    <dbReference type="NCBI Taxonomy" id="228405"/>
    <lineage>
        <taxon>Bacteria</taxon>
        <taxon>Pseudomonadati</taxon>
        <taxon>Pseudomonadota</taxon>
        <taxon>Alphaproteobacteria</taxon>
        <taxon>Hyphomonadales</taxon>
        <taxon>Hyphomonadaceae</taxon>
        <taxon>Hyphomonas</taxon>
    </lineage>
</organism>